<evidence type="ECO:0000313" key="2">
    <source>
        <dbReference type="EMBL" id="KAE8762451.1"/>
    </source>
</evidence>
<keyword evidence="2" id="KW-0808">Transferase</keyword>
<dbReference type="InterPro" id="IPR004381">
    <property type="entry name" value="Glycerate_kinase"/>
</dbReference>
<evidence type="ECO:0000313" key="3">
    <source>
        <dbReference type="Proteomes" id="UP000451860"/>
    </source>
</evidence>
<dbReference type="NCBIfam" id="TIGR00045">
    <property type="entry name" value="glycerate kinase"/>
    <property type="match status" value="1"/>
</dbReference>
<dbReference type="Gene3D" id="3.90.1510.10">
    <property type="entry name" value="Glycerate kinase, domain 2"/>
    <property type="match status" value="1"/>
</dbReference>
<dbReference type="RefSeq" id="WP_152359868.1">
    <property type="nucleotide sequence ID" value="NZ_WHJE01000169.1"/>
</dbReference>
<feature type="region of interest" description="Disordered" evidence="1">
    <location>
        <begin position="237"/>
        <end position="262"/>
    </location>
</feature>
<feature type="non-terminal residue" evidence="2">
    <location>
        <position position="262"/>
    </location>
</feature>
<dbReference type="Pfam" id="PF02595">
    <property type="entry name" value="Gly_kinase"/>
    <property type="match status" value="1"/>
</dbReference>
<feature type="compositionally biased region" description="Low complexity" evidence="1">
    <location>
        <begin position="237"/>
        <end position="249"/>
    </location>
</feature>
<dbReference type="OrthoDB" id="9774290at2"/>
<proteinExistence type="predicted"/>
<dbReference type="EC" id="2.7.1.-" evidence="2"/>
<dbReference type="AlphaFoldDB" id="A0A7J5UJJ1"/>
<keyword evidence="2" id="KW-0418">Kinase</keyword>
<dbReference type="InterPro" id="IPR036129">
    <property type="entry name" value="Glycerate_kinase_sf"/>
</dbReference>
<name>A0A7J5UJJ1_9MICO</name>
<dbReference type="GO" id="GO:0008887">
    <property type="term" value="F:glycerate kinase activity"/>
    <property type="evidence" value="ECO:0007669"/>
    <property type="project" value="InterPro"/>
</dbReference>
<evidence type="ECO:0000256" key="1">
    <source>
        <dbReference type="SAM" id="MobiDB-lite"/>
    </source>
</evidence>
<accession>A0A7J5UJJ1</accession>
<dbReference type="GO" id="GO:0031388">
    <property type="term" value="P:organic acid phosphorylation"/>
    <property type="evidence" value="ECO:0007669"/>
    <property type="project" value="InterPro"/>
</dbReference>
<sequence length="262" mass="24930">MMVLLAPDKFKGSLPAADVAAHLAAGLRAAAPAVEVDQLPVADGGEGTVAAALAAGFTEVRLRATGPLGAPVATRYAVRGTTAVVEMAAVSGLEMLTPDPGTARRATSRGVGELVAHALDGGATTVVVGVGGSASTDGGAGMLAALGARLVGEGGDLPDGGAALRDLLAVDLAGLHPGLAAARLVLASDVDNPLLGPRGAAAVYGPQKGADPATVALLEDGLTTWVAALAHTPVPAARPAAGSAPAAGTAGTGTAGTGTATA</sequence>
<dbReference type="EMBL" id="WHJE01000169">
    <property type="protein sequence ID" value="KAE8762451.1"/>
    <property type="molecule type" value="Genomic_DNA"/>
</dbReference>
<dbReference type="SUPFAM" id="SSF110738">
    <property type="entry name" value="Glycerate kinase I"/>
    <property type="match status" value="1"/>
</dbReference>
<dbReference type="PANTHER" id="PTHR21599">
    <property type="entry name" value="GLYCERATE KINASE"/>
    <property type="match status" value="1"/>
</dbReference>
<dbReference type="Proteomes" id="UP000451860">
    <property type="component" value="Unassembled WGS sequence"/>
</dbReference>
<keyword evidence="3" id="KW-1185">Reference proteome</keyword>
<protein>
    <submittedName>
        <fullName evidence="2">Glycerate kinase</fullName>
        <ecNumber evidence="2">2.7.1.-</ecNumber>
    </submittedName>
</protein>
<comment type="caution">
    <text evidence="2">The sequence shown here is derived from an EMBL/GenBank/DDBJ whole genome shotgun (WGS) entry which is preliminary data.</text>
</comment>
<reference evidence="2 3" key="1">
    <citation type="submission" date="2019-10" db="EMBL/GenBank/DDBJ databases">
        <title>Georgenia wutianyii sp. nov. and Georgenia yuyongxinii sp. nov. isolated from plateau pika (Ochotona curzoniae) in the Qinghai-Tibet plateau of China.</title>
        <authorList>
            <person name="Tian Z."/>
        </authorList>
    </citation>
    <scope>NUCLEOTIDE SEQUENCE [LARGE SCALE GENOMIC DNA]</scope>
    <source>
        <strain evidence="2 3">DSM 21501</strain>
    </source>
</reference>
<dbReference type="PANTHER" id="PTHR21599:SF0">
    <property type="entry name" value="GLYCERATE KINASE"/>
    <property type="match status" value="1"/>
</dbReference>
<dbReference type="InterPro" id="IPR018193">
    <property type="entry name" value="Glyc_kinase_flavodox-like_fold"/>
</dbReference>
<gene>
    <name evidence="2" type="ORF">GB883_19280</name>
</gene>
<organism evidence="2 3">
    <name type="scientific">Georgenia thermotolerans</name>
    <dbReference type="NCBI Taxonomy" id="527326"/>
    <lineage>
        <taxon>Bacteria</taxon>
        <taxon>Bacillati</taxon>
        <taxon>Actinomycetota</taxon>
        <taxon>Actinomycetes</taxon>
        <taxon>Micrococcales</taxon>
        <taxon>Bogoriellaceae</taxon>
        <taxon>Georgenia</taxon>
    </lineage>
</organism>